<keyword evidence="11" id="KW-1185">Reference proteome</keyword>
<evidence type="ECO:0000256" key="2">
    <source>
        <dbReference type="ARBA" id="ARBA00022448"/>
    </source>
</evidence>
<evidence type="ECO:0000256" key="1">
    <source>
        <dbReference type="ARBA" id="ARBA00004141"/>
    </source>
</evidence>
<dbReference type="PANTHER" id="PTHR43341">
    <property type="entry name" value="AMINO ACID PERMEASE"/>
    <property type="match status" value="1"/>
</dbReference>
<gene>
    <name evidence="10" type="ORF">AFZ32_03920</name>
    <name evidence="9" type="ORF">HB853_09555</name>
</gene>
<dbReference type="RefSeq" id="WP_097349915.1">
    <property type="nucleotide sequence ID" value="NZ_CP122330.1"/>
</dbReference>
<dbReference type="InterPro" id="IPR004841">
    <property type="entry name" value="AA-permease/SLC12A_dom"/>
</dbReference>
<proteinExistence type="predicted"/>
<evidence type="ECO:0000313" key="10">
    <source>
        <dbReference type="EMBL" id="PDK41887.1"/>
    </source>
</evidence>
<dbReference type="GO" id="GO:0016020">
    <property type="term" value="C:membrane"/>
    <property type="evidence" value="ECO:0007669"/>
    <property type="project" value="UniProtKB-SubCell"/>
</dbReference>
<organism evidence="9 12">
    <name type="scientific">Listeria welshimeri</name>
    <dbReference type="NCBI Taxonomy" id="1643"/>
    <lineage>
        <taxon>Bacteria</taxon>
        <taxon>Bacillati</taxon>
        <taxon>Bacillota</taxon>
        <taxon>Bacilli</taxon>
        <taxon>Bacillales</taxon>
        <taxon>Listeriaceae</taxon>
        <taxon>Listeria</taxon>
    </lineage>
</organism>
<dbReference type="PANTHER" id="PTHR43341:SF1">
    <property type="entry name" value="GENERAL AMINO-ACID PERMEASE GAP1"/>
    <property type="match status" value="1"/>
</dbReference>
<feature type="transmembrane region" description="Helical" evidence="7">
    <location>
        <begin position="20"/>
        <end position="39"/>
    </location>
</feature>
<keyword evidence="5 7" id="KW-1133">Transmembrane helix</keyword>
<dbReference type="Gene3D" id="1.20.1740.10">
    <property type="entry name" value="Amino acid/polyamine transporter I"/>
    <property type="match status" value="1"/>
</dbReference>
<dbReference type="InterPro" id="IPR050524">
    <property type="entry name" value="APC_YAT"/>
</dbReference>
<name>A0A7X0W5R5_LISWE</name>
<keyword evidence="2" id="KW-0813">Transport</keyword>
<feature type="transmembrane region" description="Helical" evidence="7">
    <location>
        <begin position="450"/>
        <end position="467"/>
    </location>
</feature>
<evidence type="ECO:0000256" key="3">
    <source>
        <dbReference type="ARBA" id="ARBA00022692"/>
    </source>
</evidence>
<sequence>MKKETQGEIHRDLKTRHLSMIAIGGSIGTGLFLASGNAIHTAGPGGALVAYIAIGIMVYFLMTSLGEMATYMPVSGSFSTYASRFVDPAFGFALGWNYWFNWAITLAVDISTAAIIVQFWLPNTPAWLWSAIFLILIFGLNALSVKAYGESEYWFSIIKVATVIIFLIVGVLTIVGILGGEAIGFSNFTTGDAPFKGGFFAILGTFLIAGFSFQGTEMVGIAAGESATPEKSVPKAIKQVFWRILLFYIFAIFIIGMIIPYTNPNLLSADATDVAISPFTLVFEKAGLAFAASVMNAVILTSVLSAGNSGLYASTRMLWAMARDKKAPRFLGKVNRRGIPMAALIVTTIVGAMTFITTLTENGTVIYTWLLSASGLTGFIAWVGIAISHYRFRKAFIKQGHNLNELKYKAKFFPFGPILALILCILVIVGQDYAAFLKPEFTNPAWWQKIGISYIGLPIFLIFWLTFKFTNKTKVIPLEDCKFDEK</sequence>
<evidence type="ECO:0000313" key="11">
    <source>
        <dbReference type="Proteomes" id="UP000219632"/>
    </source>
</evidence>
<keyword evidence="4" id="KW-0029">Amino-acid transport</keyword>
<dbReference type="Pfam" id="PF00324">
    <property type="entry name" value="AA_permease"/>
    <property type="match status" value="1"/>
</dbReference>
<feature type="transmembrane region" description="Helical" evidence="7">
    <location>
        <begin position="157"/>
        <end position="178"/>
    </location>
</feature>
<feature type="transmembrane region" description="Helical" evidence="7">
    <location>
        <begin position="198"/>
        <end position="219"/>
    </location>
</feature>
<dbReference type="PROSITE" id="PS00218">
    <property type="entry name" value="AMINO_ACID_PERMEASE_1"/>
    <property type="match status" value="1"/>
</dbReference>
<feature type="transmembrane region" description="Helical" evidence="7">
    <location>
        <begin position="366"/>
        <end position="392"/>
    </location>
</feature>
<feature type="transmembrane region" description="Helical" evidence="7">
    <location>
        <begin position="240"/>
        <end position="259"/>
    </location>
</feature>
<feature type="domain" description="Amino acid permease/ SLC12A" evidence="8">
    <location>
        <begin position="17"/>
        <end position="474"/>
    </location>
</feature>
<evidence type="ECO:0000259" key="8">
    <source>
        <dbReference type="Pfam" id="PF00324"/>
    </source>
</evidence>
<comment type="subcellular location">
    <subcellularLocation>
        <location evidence="1">Membrane</location>
        <topology evidence="1">Multi-pass membrane protein</topology>
    </subcellularLocation>
</comment>
<feature type="transmembrane region" description="Helical" evidence="7">
    <location>
        <begin position="99"/>
        <end position="121"/>
    </location>
</feature>
<dbReference type="Proteomes" id="UP000522007">
    <property type="component" value="Unassembled WGS sequence"/>
</dbReference>
<protein>
    <submittedName>
        <fullName evidence="9">Amino acid permease</fullName>
    </submittedName>
    <submittedName>
        <fullName evidence="10">Gamma-aminobutyrate permease</fullName>
    </submittedName>
</protein>
<comment type="caution">
    <text evidence="9">The sequence shown here is derived from an EMBL/GenBank/DDBJ whole genome shotgun (WGS) entry which is preliminary data.</text>
</comment>
<feature type="transmembrane region" description="Helical" evidence="7">
    <location>
        <begin position="288"/>
        <end position="313"/>
    </location>
</feature>
<dbReference type="AlphaFoldDB" id="A0A7X0W5R5"/>
<evidence type="ECO:0000256" key="6">
    <source>
        <dbReference type="ARBA" id="ARBA00023136"/>
    </source>
</evidence>
<reference evidence="9 12" key="2">
    <citation type="submission" date="2020-03" db="EMBL/GenBank/DDBJ databases">
        <title>Soil Listeria distribution.</title>
        <authorList>
            <person name="Liao J."/>
            <person name="Wiedmann M."/>
        </authorList>
    </citation>
    <scope>NUCLEOTIDE SEQUENCE [LARGE SCALE GENOMIC DNA]</scope>
    <source>
        <strain evidence="9 12">FSL L7-1829</strain>
    </source>
</reference>
<evidence type="ECO:0000256" key="7">
    <source>
        <dbReference type="SAM" id="Phobius"/>
    </source>
</evidence>
<dbReference type="EMBL" id="NYPG01000002">
    <property type="protein sequence ID" value="PDK41887.1"/>
    <property type="molecule type" value="Genomic_DNA"/>
</dbReference>
<evidence type="ECO:0000313" key="9">
    <source>
        <dbReference type="EMBL" id="MBC1323191.1"/>
    </source>
</evidence>
<dbReference type="GO" id="GO:0015171">
    <property type="term" value="F:amino acid transmembrane transporter activity"/>
    <property type="evidence" value="ECO:0007669"/>
    <property type="project" value="TreeGrafter"/>
</dbReference>
<evidence type="ECO:0000313" key="12">
    <source>
        <dbReference type="Proteomes" id="UP000522007"/>
    </source>
</evidence>
<dbReference type="EMBL" id="JAAROP010000009">
    <property type="protein sequence ID" value="MBC1323191.1"/>
    <property type="molecule type" value="Genomic_DNA"/>
</dbReference>
<keyword evidence="6 7" id="KW-0472">Membrane</keyword>
<feature type="transmembrane region" description="Helical" evidence="7">
    <location>
        <begin position="412"/>
        <end position="430"/>
    </location>
</feature>
<keyword evidence="3 7" id="KW-0812">Transmembrane</keyword>
<reference evidence="10 11" key="1">
    <citation type="submission" date="2017-09" db="EMBL/GenBank/DDBJ databases">
        <title>Draft Genomes of 144 Listeria Monocytogenes isolates from foods.</title>
        <authorList>
            <person name="Wu C.H."/>
            <person name="Ng J."/>
            <person name="Kiang D."/>
            <person name="Chen C.-Y."/>
            <person name="Frink S."/>
            <person name="Lafrades M."/>
            <person name="Morales C."/>
            <person name="Park P."/>
            <person name="Zwick M."/>
        </authorList>
    </citation>
    <scope>NUCLEOTIDE SEQUENCE [LARGE SCALE GENOMIC DNA]</scope>
    <source>
        <strain evidence="10 11">CDPHFDLB-F14M01633.75-2</strain>
    </source>
</reference>
<feature type="transmembrane region" description="Helical" evidence="7">
    <location>
        <begin position="339"/>
        <end position="360"/>
    </location>
</feature>
<dbReference type="Proteomes" id="UP000219632">
    <property type="component" value="Unassembled WGS sequence"/>
</dbReference>
<evidence type="ECO:0000256" key="5">
    <source>
        <dbReference type="ARBA" id="ARBA00022989"/>
    </source>
</evidence>
<dbReference type="PIRSF" id="PIRSF006060">
    <property type="entry name" value="AA_transporter"/>
    <property type="match status" value="1"/>
</dbReference>
<feature type="transmembrane region" description="Helical" evidence="7">
    <location>
        <begin position="45"/>
        <end position="62"/>
    </location>
</feature>
<accession>A0A7X0W5R5</accession>
<dbReference type="FunFam" id="1.20.1740.10:FF:000001">
    <property type="entry name" value="Amino acid permease"/>
    <property type="match status" value="1"/>
</dbReference>
<dbReference type="InterPro" id="IPR004840">
    <property type="entry name" value="Amino_acid_permease_CS"/>
</dbReference>
<feature type="transmembrane region" description="Helical" evidence="7">
    <location>
        <begin position="127"/>
        <end position="145"/>
    </location>
</feature>
<evidence type="ECO:0000256" key="4">
    <source>
        <dbReference type="ARBA" id="ARBA00022970"/>
    </source>
</evidence>